<protein>
    <recommendedName>
        <fullName evidence="4">Aminotransferase-like plant mobile domain-containing protein</fullName>
    </recommendedName>
</protein>
<feature type="signal peptide" evidence="1">
    <location>
        <begin position="1"/>
        <end position="20"/>
    </location>
</feature>
<evidence type="ECO:0000256" key="1">
    <source>
        <dbReference type="SAM" id="SignalP"/>
    </source>
</evidence>
<sequence>MLCCALSAHILSFCIYVVVPCFSTVRTVRNLCKATHPDAVEIAGPVYLLQLWALERSRTVLYITNLGSEEGNPQGFQNDGGAYQLMMNGLVQIYQTTRQFIGDNPERHNQFQRIQDIVHNEFGLSPQHHMDYTVTPDMLPPDLQQHSSFNYFAEYLATYEQPRYSDVSPTPLNLSLGMSHKIY</sequence>
<reference evidence="2 3" key="1">
    <citation type="submission" date="2019-05" db="EMBL/GenBank/DDBJ databases">
        <title>Mikania micrantha, genome provides insights into the molecular mechanism of rapid growth.</title>
        <authorList>
            <person name="Liu B."/>
        </authorList>
    </citation>
    <scope>NUCLEOTIDE SEQUENCE [LARGE SCALE GENOMIC DNA]</scope>
    <source>
        <strain evidence="2">NLD-2019</strain>
        <tissue evidence="2">Leaf</tissue>
    </source>
</reference>
<keyword evidence="3" id="KW-1185">Reference proteome</keyword>
<comment type="caution">
    <text evidence="2">The sequence shown here is derived from an EMBL/GenBank/DDBJ whole genome shotgun (WGS) entry which is preliminary data.</text>
</comment>
<accession>A0A5N6M8L9</accession>
<proteinExistence type="predicted"/>
<evidence type="ECO:0000313" key="3">
    <source>
        <dbReference type="Proteomes" id="UP000326396"/>
    </source>
</evidence>
<keyword evidence="1" id="KW-0732">Signal</keyword>
<evidence type="ECO:0000313" key="2">
    <source>
        <dbReference type="EMBL" id="KAD3336995.1"/>
    </source>
</evidence>
<dbReference type="EMBL" id="SZYD01000016">
    <property type="protein sequence ID" value="KAD3336995.1"/>
    <property type="molecule type" value="Genomic_DNA"/>
</dbReference>
<evidence type="ECO:0008006" key="4">
    <source>
        <dbReference type="Google" id="ProtNLM"/>
    </source>
</evidence>
<organism evidence="2 3">
    <name type="scientific">Mikania micrantha</name>
    <name type="common">bitter vine</name>
    <dbReference type="NCBI Taxonomy" id="192012"/>
    <lineage>
        <taxon>Eukaryota</taxon>
        <taxon>Viridiplantae</taxon>
        <taxon>Streptophyta</taxon>
        <taxon>Embryophyta</taxon>
        <taxon>Tracheophyta</taxon>
        <taxon>Spermatophyta</taxon>
        <taxon>Magnoliopsida</taxon>
        <taxon>eudicotyledons</taxon>
        <taxon>Gunneridae</taxon>
        <taxon>Pentapetalae</taxon>
        <taxon>asterids</taxon>
        <taxon>campanulids</taxon>
        <taxon>Asterales</taxon>
        <taxon>Asteraceae</taxon>
        <taxon>Asteroideae</taxon>
        <taxon>Heliantheae alliance</taxon>
        <taxon>Eupatorieae</taxon>
        <taxon>Mikania</taxon>
    </lineage>
</organism>
<dbReference type="Proteomes" id="UP000326396">
    <property type="component" value="Linkage Group LG6"/>
</dbReference>
<dbReference type="AlphaFoldDB" id="A0A5N6M8L9"/>
<name>A0A5N6M8L9_9ASTR</name>
<gene>
    <name evidence="2" type="ORF">E3N88_32515</name>
</gene>
<feature type="chain" id="PRO_5024361527" description="Aminotransferase-like plant mobile domain-containing protein" evidence="1">
    <location>
        <begin position="21"/>
        <end position="183"/>
    </location>
</feature>